<dbReference type="InterPro" id="IPR035906">
    <property type="entry name" value="MetI-like_sf"/>
</dbReference>
<evidence type="ECO:0000256" key="4">
    <source>
        <dbReference type="ARBA" id="ARBA00022692"/>
    </source>
</evidence>
<keyword evidence="5 7" id="KW-1133">Transmembrane helix</keyword>
<comment type="similarity">
    <text evidence="7">Belongs to the binding-protein-dependent transport system permease family.</text>
</comment>
<dbReference type="InterPro" id="IPR000515">
    <property type="entry name" value="MetI-like"/>
</dbReference>
<keyword evidence="6 7" id="KW-0472">Membrane</keyword>
<comment type="subcellular location">
    <subcellularLocation>
        <location evidence="1 7">Cell membrane</location>
        <topology evidence="1 7">Multi-pass membrane protein</topology>
    </subcellularLocation>
</comment>
<feature type="domain" description="ABC transmembrane type-1" evidence="8">
    <location>
        <begin position="59"/>
        <end position="240"/>
    </location>
</feature>
<evidence type="ECO:0000313" key="9">
    <source>
        <dbReference type="EMBL" id="MSA89445.1"/>
    </source>
</evidence>
<dbReference type="PROSITE" id="PS50928">
    <property type="entry name" value="ABC_TM1"/>
    <property type="match status" value="1"/>
</dbReference>
<evidence type="ECO:0000256" key="6">
    <source>
        <dbReference type="ARBA" id="ARBA00023136"/>
    </source>
</evidence>
<accession>A0A6N7S740</accession>
<keyword evidence="4 7" id="KW-0812">Transmembrane</keyword>
<evidence type="ECO:0000256" key="2">
    <source>
        <dbReference type="ARBA" id="ARBA00022448"/>
    </source>
</evidence>
<dbReference type="PANTHER" id="PTHR30151:SF0">
    <property type="entry name" value="ABC TRANSPORTER PERMEASE PROTEIN MJ0413-RELATED"/>
    <property type="match status" value="1"/>
</dbReference>
<name>A0A6N7S740_9FIRM</name>
<dbReference type="EMBL" id="WKPJ01000011">
    <property type="protein sequence ID" value="MSA89445.1"/>
    <property type="molecule type" value="Genomic_DNA"/>
</dbReference>
<dbReference type="GO" id="GO:0055085">
    <property type="term" value="P:transmembrane transport"/>
    <property type="evidence" value="ECO:0007669"/>
    <property type="project" value="InterPro"/>
</dbReference>
<evidence type="ECO:0000256" key="5">
    <source>
        <dbReference type="ARBA" id="ARBA00022989"/>
    </source>
</evidence>
<dbReference type="PANTHER" id="PTHR30151">
    <property type="entry name" value="ALKANE SULFONATE ABC TRANSPORTER-RELATED, MEMBRANE SUBUNIT"/>
    <property type="match status" value="1"/>
</dbReference>
<evidence type="ECO:0000256" key="7">
    <source>
        <dbReference type="RuleBase" id="RU363032"/>
    </source>
</evidence>
<dbReference type="OrthoDB" id="308958at2"/>
<evidence type="ECO:0000313" key="12">
    <source>
        <dbReference type="Proteomes" id="UP000480929"/>
    </source>
</evidence>
<evidence type="ECO:0000256" key="3">
    <source>
        <dbReference type="ARBA" id="ARBA00022475"/>
    </source>
</evidence>
<dbReference type="Pfam" id="PF00528">
    <property type="entry name" value="BPD_transp_1"/>
    <property type="match status" value="1"/>
</dbReference>
<keyword evidence="2 7" id="KW-0813">Transport</keyword>
<dbReference type="Proteomes" id="UP000480929">
    <property type="component" value="Unassembled WGS sequence"/>
</dbReference>
<dbReference type="CDD" id="cd06261">
    <property type="entry name" value="TM_PBP2"/>
    <property type="match status" value="1"/>
</dbReference>
<dbReference type="GO" id="GO:0005886">
    <property type="term" value="C:plasma membrane"/>
    <property type="evidence" value="ECO:0007669"/>
    <property type="project" value="UniProtKB-SubCell"/>
</dbReference>
<evidence type="ECO:0000313" key="10">
    <source>
        <dbReference type="EMBL" id="MSC33123.1"/>
    </source>
</evidence>
<dbReference type="Gene3D" id="1.10.3720.10">
    <property type="entry name" value="MetI-like"/>
    <property type="match status" value="1"/>
</dbReference>
<proteinExistence type="inferred from homology"/>
<organism evidence="9 11">
    <name type="scientific">Holdemania massiliensis</name>
    <dbReference type="NCBI Taxonomy" id="1468449"/>
    <lineage>
        <taxon>Bacteria</taxon>
        <taxon>Bacillati</taxon>
        <taxon>Bacillota</taxon>
        <taxon>Erysipelotrichia</taxon>
        <taxon>Erysipelotrichales</taxon>
        <taxon>Erysipelotrichaceae</taxon>
        <taxon>Holdemania</taxon>
    </lineage>
</organism>
<feature type="transmembrane region" description="Helical" evidence="7">
    <location>
        <begin position="99"/>
        <end position="117"/>
    </location>
</feature>
<feature type="transmembrane region" description="Helical" evidence="7">
    <location>
        <begin position="222"/>
        <end position="243"/>
    </location>
</feature>
<keyword evidence="3" id="KW-1003">Cell membrane</keyword>
<feature type="transmembrane region" description="Helical" evidence="7">
    <location>
        <begin position="69"/>
        <end position="87"/>
    </location>
</feature>
<evidence type="ECO:0000256" key="1">
    <source>
        <dbReference type="ARBA" id="ARBA00004651"/>
    </source>
</evidence>
<comment type="caution">
    <text evidence="9">The sequence shown here is derived from an EMBL/GenBank/DDBJ whole genome shotgun (WGS) entry which is preliminary data.</text>
</comment>
<dbReference type="Proteomes" id="UP000433575">
    <property type="component" value="Unassembled WGS sequence"/>
</dbReference>
<reference evidence="11 12" key="1">
    <citation type="journal article" date="2019" name="Nat. Med.">
        <title>A library of human gut bacterial isolates paired with longitudinal multiomics data enables mechanistic microbiome research.</title>
        <authorList>
            <person name="Poyet M."/>
            <person name="Groussin M."/>
            <person name="Gibbons S.M."/>
            <person name="Avila-Pacheco J."/>
            <person name="Jiang X."/>
            <person name="Kearney S.M."/>
            <person name="Perrotta A.R."/>
            <person name="Berdy B."/>
            <person name="Zhao S."/>
            <person name="Lieberman T.D."/>
            <person name="Swanson P.K."/>
            <person name="Smith M."/>
            <person name="Roesemann S."/>
            <person name="Alexander J.E."/>
            <person name="Rich S.A."/>
            <person name="Livny J."/>
            <person name="Vlamakis H."/>
            <person name="Clish C."/>
            <person name="Bullock K."/>
            <person name="Deik A."/>
            <person name="Scott J."/>
            <person name="Pierce K.A."/>
            <person name="Xavier R.J."/>
            <person name="Alm E.J."/>
        </authorList>
    </citation>
    <scope>NUCLEOTIDE SEQUENCE [LARGE SCALE GENOMIC DNA]</scope>
    <source>
        <strain evidence="9 11">BIOML-A4</strain>
        <strain evidence="10 12">BIOML-A5</strain>
    </source>
</reference>
<evidence type="ECO:0000259" key="8">
    <source>
        <dbReference type="PROSITE" id="PS50928"/>
    </source>
</evidence>
<sequence>MRNQRRGLKKEQGIMIVLLLVLWQGLAMKVNNDILIPMPWDVLNRMLGDLARPDFYRQTLTSLGRMLKGFGLSLVIAGLCGYAAALNKTVRRFIEPLEVIIKTIPNLSYIMVFLIWLGSEGSVMVTSFCVLFPVFYTAILLSQDLLDSELQDVLRCYPETPWIVFWKIRLPQALPHLAAAIQTGFGLGLRVCVMAEVLTQVRVGIGRQMSYAARVALDMTGLMAWTLWIILLSAAADGILGWLKNKVESSL</sequence>
<keyword evidence="12" id="KW-1185">Reference proteome</keyword>
<dbReference type="EMBL" id="WKPI01000012">
    <property type="protein sequence ID" value="MSC33123.1"/>
    <property type="molecule type" value="Genomic_DNA"/>
</dbReference>
<dbReference type="SUPFAM" id="SSF161098">
    <property type="entry name" value="MetI-like"/>
    <property type="match status" value="1"/>
</dbReference>
<protein>
    <submittedName>
        <fullName evidence="9">ABC transporter permease subunit</fullName>
    </submittedName>
</protein>
<dbReference type="RefSeq" id="WP_154238726.1">
    <property type="nucleotide sequence ID" value="NZ_CALJPI010000236.1"/>
</dbReference>
<dbReference type="AlphaFoldDB" id="A0A6N7S740"/>
<gene>
    <name evidence="10" type="ORF">GKD88_08305</name>
    <name evidence="9" type="ORF">GKE08_08900</name>
</gene>
<feature type="transmembrane region" description="Helical" evidence="7">
    <location>
        <begin position="123"/>
        <end position="141"/>
    </location>
</feature>
<evidence type="ECO:0000313" key="11">
    <source>
        <dbReference type="Proteomes" id="UP000433575"/>
    </source>
</evidence>